<gene>
    <name evidence="2" type="ORF">B0F90DRAFT_1113966</name>
</gene>
<dbReference type="AlphaFoldDB" id="A0AAD4QLA0"/>
<sequence length="103" mass="11471">MHPPGVGNFYMPIYLFAFMSTPRTAFQEKGFSLFWAVVNIISTASAATASACLDAKIYFKPISASMLIAFLFTLRLALLLLSRDWKRRLHNGNQSSSYISCAP</sequence>
<keyword evidence="3" id="KW-1185">Reference proteome</keyword>
<proteinExistence type="predicted"/>
<feature type="transmembrane region" description="Helical" evidence="1">
    <location>
        <begin position="57"/>
        <end position="81"/>
    </location>
</feature>
<evidence type="ECO:0000313" key="2">
    <source>
        <dbReference type="EMBL" id="KAI0296099.1"/>
    </source>
</evidence>
<feature type="transmembrane region" description="Helical" evidence="1">
    <location>
        <begin position="33"/>
        <end position="51"/>
    </location>
</feature>
<keyword evidence="1" id="KW-0472">Membrane</keyword>
<keyword evidence="1" id="KW-1133">Transmembrane helix</keyword>
<comment type="caution">
    <text evidence="2">The sequence shown here is derived from an EMBL/GenBank/DDBJ whole genome shotgun (WGS) entry which is preliminary data.</text>
</comment>
<protein>
    <submittedName>
        <fullName evidence="2">Uncharacterized protein</fullName>
    </submittedName>
</protein>
<name>A0AAD4QLA0_9AGAM</name>
<evidence type="ECO:0000256" key="1">
    <source>
        <dbReference type="SAM" id="Phobius"/>
    </source>
</evidence>
<feature type="transmembrane region" description="Helical" evidence="1">
    <location>
        <begin position="6"/>
        <end position="26"/>
    </location>
</feature>
<evidence type="ECO:0000313" key="3">
    <source>
        <dbReference type="Proteomes" id="UP001203297"/>
    </source>
</evidence>
<accession>A0AAD4QLA0</accession>
<dbReference type="EMBL" id="WTXG01000051">
    <property type="protein sequence ID" value="KAI0296099.1"/>
    <property type="molecule type" value="Genomic_DNA"/>
</dbReference>
<keyword evidence="1" id="KW-0812">Transmembrane</keyword>
<dbReference type="Proteomes" id="UP001203297">
    <property type="component" value="Unassembled WGS sequence"/>
</dbReference>
<reference evidence="2" key="1">
    <citation type="journal article" date="2022" name="New Phytol.">
        <title>Evolutionary transition to the ectomycorrhizal habit in the genomes of a hyperdiverse lineage of mushroom-forming fungi.</title>
        <authorList>
            <person name="Looney B."/>
            <person name="Miyauchi S."/>
            <person name="Morin E."/>
            <person name="Drula E."/>
            <person name="Courty P.E."/>
            <person name="Kohler A."/>
            <person name="Kuo A."/>
            <person name="LaButti K."/>
            <person name="Pangilinan J."/>
            <person name="Lipzen A."/>
            <person name="Riley R."/>
            <person name="Andreopoulos W."/>
            <person name="He G."/>
            <person name="Johnson J."/>
            <person name="Nolan M."/>
            <person name="Tritt A."/>
            <person name="Barry K.W."/>
            <person name="Grigoriev I.V."/>
            <person name="Nagy L.G."/>
            <person name="Hibbett D."/>
            <person name="Henrissat B."/>
            <person name="Matheny P.B."/>
            <person name="Labbe J."/>
            <person name="Martin F.M."/>
        </authorList>
    </citation>
    <scope>NUCLEOTIDE SEQUENCE</scope>
    <source>
        <strain evidence="2">BPL690</strain>
    </source>
</reference>
<organism evidence="2 3">
    <name type="scientific">Multifurca ochricompacta</name>
    <dbReference type="NCBI Taxonomy" id="376703"/>
    <lineage>
        <taxon>Eukaryota</taxon>
        <taxon>Fungi</taxon>
        <taxon>Dikarya</taxon>
        <taxon>Basidiomycota</taxon>
        <taxon>Agaricomycotina</taxon>
        <taxon>Agaricomycetes</taxon>
        <taxon>Russulales</taxon>
        <taxon>Russulaceae</taxon>
        <taxon>Multifurca</taxon>
    </lineage>
</organism>